<keyword evidence="1" id="KW-0472">Membrane</keyword>
<organism evidence="3 4">
    <name type="scientific">Citrullus colocynthis</name>
    <name type="common">colocynth</name>
    <dbReference type="NCBI Taxonomy" id="252529"/>
    <lineage>
        <taxon>Eukaryota</taxon>
        <taxon>Viridiplantae</taxon>
        <taxon>Streptophyta</taxon>
        <taxon>Embryophyta</taxon>
        <taxon>Tracheophyta</taxon>
        <taxon>Spermatophyta</taxon>
        <taxon>Magnoliopsida</taxon>
        <taxon>eudicotyledons</taxon>
        <taxon>Gunneridae</taxon>
        <taxon>Pentapetalae</taxon>
        <taxon>rosids</taxon>
        <taxon>fabids</taxon>
        <taxon>Cucurbitales</taxon>
        <taxon>Cucurbitaceae</taxon>
        <taxon>Benincaseae</taxon>
        <taxon>Citrullus</taxon>
    </lineage>
</organism>
<accession>A0ABP0ZFU2</accession>
<evidence type="ECO:0000256" key="1">
    <source>
        <dbReference type="SAM" id="Phobius"/>
    </source>
</evidence>
<sequence length="340" mass="38959">MGTVETLLNEAEILYLVPRHEYVIREPKLVFFAARIRISKTPIGSQRLVAGFRNSQITRAMKKKATAGTIILLSLLLSLQDVVHLAFALSPLDSNQDVEQSATSRPLEQDKEHIDEVHCSRERSRTAWNIIEEHLLPFMEKENYQVSTKCRLHPNNDLFRDQEQHKIYLDINHWQCGYCRKSFLAEKFLDKHFDNRHNNLLNVSYGKCLADLCGALHCDLKMDIKSRKSKCNPAAAARNKHLCESLADSCFPINEGPSANRLHELFLHQFCGAHSCTGKHKPFSRGAARQPGIFYMASSILILMLLPIFYVIVYLHRRESRNGIEVLRRISKAGRKSKPL</sequence>
<feature type="transmembrane region" description="Helical" evidence="1">
    <location>
        <begin position="293"/>
        <end position="315"/>
    </location>
</feature>
<dbReference type="InterPro" id="IPR013087">
    <property type="entry name" value="Znf_C2H2_type"/>
</dbReference>
<keyword evidence="1" id="KW-0812">Transmembrane</keyword>
<evidence type="ECO:0000313" key="4">
    <source>
        <dbReference type="Proteomes" id="UP001642487"/>
    </source>
</evidence>
<evidence type="ECO:0000259" key="2">
    <source>
        <dbReference type="PROSITE" id="PS00028"/>
    </source>
</evidence>
<keyword evidence="4" id="KW-1185">Reference proteome</keyword>
<gene>
    <name evidence="3" type="ORF">CITCOLO1_LOCUS22764</name>
</gene>
<keyword evidence="1" id="KW-1133">Transmembrane helix</keyword>
<proteinExistence type="predicted"/>
<dbReference type="Proteomes" id="UP001642487">
    <property type="component" value="Chromosome 9"/>
</dbReference>
<dbReference type="PANTHER" id="PTHR21385">
    <property type="entry name" value="ZINC FINGER PROTEIN-RELATED"/>
    <property type="match status" value="1"/>
</dbReference>
<name>A0ABP0ZFU2_9ROSI</name>
<dbReference type="PANTHER" id="PTHR21385:SF0">
    <property type="entry name" value="RE51073P"/>
    <property type="match status" value="1"/>
</dbReference>
<feature type="domain" description="C2H2-type" evidence="2">
    <location>
        <begin position="176"/>
        <end position="197"/>
    </location>
</feature>
<reference evidence="3 4" key="1">
    <citation type="submission" date="2024-03" db="EMBL/GenBank/DDBJ databases">
        <authorList>
            <person name="Gkanogiannis A."/>
            <person name="Becerra Lopez-Lavalle L."/>
        </authorList>
    </citation>
    <scope>NUCLEOTIDE SEQUENCE [LARGE SCALE GENOMIC DNA]</scope>
</reference>
<dbReference type="EMBL" id="OZ021743">
    <property type="protein sequence ID" value="CAK9330276.1"/>
    <property type="molecule type" value="Genomic_DNA"/>
</dbReference>
<evidence type="ECO:0000313" key="3">
    <source>
        <dbReference type="EMBL" id="CAK9330276.1"/>
    </source>
</evidence>
<dbReference type="PROSITE" id="PS00028">
    <property type="entry name" value="ZINC_FINGER_C2H2_1"/>
    <property type="match status" value="1"/>
</dbReference>
<protein>
    <recommendedName>
        <fullName evidence="2">C2H2-type domain-containing protein</fullName>
    </recommendedName>
</protein>